<evidence type="ECO:0000313" key="6">
    <source>
        <dbReference type="Proteomes" id="UP000319026"/>
    </source>
</evidence>
<dbReference type="Proteomes" id="UP000319026">
    <property type="component" value="Unassembled WGS sequence"/>
</dbReference>
<sequence length="115" mass="12852">MKPEMMKQLIACCGLDCENCDARIATVRDDNELREKTAQKWSIMNNAPEITPATINCMGCRTDGAKFAYCNDYCSIRKCVNEKGYNTCGDCKELDDCQIVGAIFQHAPDAKENLL</sequence>
<gene>
    <name evidence="2" type="ORF">F2Z25_09730</name>
    <name evidence="1" type="ORF">F3B44_20010</name>
    <name evidence="4" type="ORF">FSA03_13740</name>
    <name evidence="3" type="ORF">FSA06_12285</name>
</gene>
<dbReference type="Proteomes" id="UP000479773">
    <property type="component" value="Unassembled WGS sequence"/>
</dbReference>
<evidence type="ECO:0000313" key="3">
    <source>
        <dbReference type="EMBL" id="TWV40939.1"/>
    </source>
</evidence>
<dbReference type="EMBL" id="VWEQ01000023">
    <property type="protein sequence ID" value="KAA4748708.1"/>
    <property type="molecule type" value="Genomic_DNA"/>
</dbReference>
<evidence type="ECO:0000313" key="5">
    <source>
        <dbReference type="Proteomes" id="UP000315444"/>
    </source>
</evidence>
<dbReference type="Proteomes" id="UP000429838">
    <property type="component" value="Unassembled WGS sequence"/>
</dbReference>
<dbReference type="EMBL" id="VWAQ01000007">
    <property type="protein sequence ID" value="KAA5207740.1"/>
    <property type="molecule type" value="Genomic_DNA"/>
</dbReference>
<evidence type="ECO:0000313" key="2">
    <source>
        <dbReference type="EMBL" id="KAA5207740.1"/>
    </source>
</evidence>
<dbReference type="EMBL" id="VOHT01000005">
    <property type="protein sequence ID" value="TWV48449.1"/>
    <property type="molecule type" value="Genomic_DNA"/>
</dbReference>
<accession>A0A5C6JJZ7</accession>
<comment type="caution">
    <text evidence="4">The sequence shown here is derived from an EMBL/GenBank/DDBJ whole genome shotgun (WGS) entry which is preliminary data.</text>
</comment>
<evidence type="ECO:0000313" key="1">
    <source>
        <dbReference type="EMBL" id="KAA4748708.1"/>
    </source>
</evidence>
<reference evidence="4 6" key="3">
    <citation type="submission" date="2019-07" db="EMBL/GenBank/DDBJ databases">
        <title>Genome Sequencing of Bacteroides fragilis.</title>
        <authorList>
            <person name="Pinto K.M."/>
            <person name="Ruoff K.L."/>
            <person name="Price C.E."/>
            <person name="Valls R.A."/>
            <person name="O'Toole G.A."/>
        </authorList>
    </citation>
    <scope>NUCLEOTIDE SEQUENCE [LARGE SCALE GENOMIC DNA]</scope>
    <source>
        <strain evidence="4 6">AD135F_3B</strain>
    </source>
</reference>
<reference evidence="7 8" key="1">
    <citation type="journal article" date="2019" name="Nat. Med.">
        <title>A library of human gut bacterial isolates paired with longitudinal multiomics data enables mechanistic microbiome research.</title>
        <authorList>
            <person name="Poyet M."/>
            <person name="Groussin M."/>
            <person name="Gibbons S.M."/>
            <person name="Avila-Pacheco J."/>
            <person name="Jiang X."/>
            <person name="Kearney S.M."/>
            <person name="Perrotta A.R."/>
            <person name="Berdy B."/>
            <person name="Zhao S."/>
            <person name="Lieberman T.D."/>
            <person name="Swanson P.K."/>
            <person name="Smith M."/>
            <person name="Roesemann S."/>
            <person name="Alexander J.E."/>
            <person name="Rich S.A."/>
            <person name="Livny J."/>
            <person name="Vlamakis H."/>
            <person name="Clish C."/>
            <person name="Bullock K."/>
            <person name="Deik A."/>
            <person name="Scott J."/>
            <person name="Pierce K.A."/>
            <person name="Xavier R.J."/>
            <person name="Alm E.J."/>
        </authorList>
    </citation>
    <scope>NUCLEOTIDE SEQUENCE [LARGE SCALE GENOMIC DNA]</scope>
    <source>
        <strain evidence="2 7">BIOML-A1</strain>
        <strain evidence="1 8">BIOML-A106</strain>
    </source>
</reference>
<evidence type="ECO:0000313" key="7">
    <source>
        <dbReference type="Proteomes" id="UP000429838"/>
    </source>
</evidence>
<reference evidence="3 5" key="2">
    <citation type="submission" date="2019-07" db="EMBL/GenBank/DDBJ databases">
        <title>Genome sequencing of Bacteroides fragilis.</title>
        <authorList>
            <person name="Galasyn E.V."/>
            <person name="Ruoff K.L."/>
            <person name="Price C.E."/>
            <person name="Valls R.A."/>
            <person name="O'Toole G.A."/>
        </authorList>
    </citation>
    <scope>NUCLEOTIDE SEQUENCE [LARGE SCALE GENOMIC DNA]</scope>
    <source>
        <strain evidence="3 5">AD135F_1B</strain>
    </source>
</reference>
<evidence type="ECO:0000313" key="4">
    <source>
        <dbReference type="EMBL" id="TWV48449.1"/>
    </source>
</evidence>
<organism evidence="4 6">
    <name type="scientific">Bacteroides fragilis</name>
    <dbReference type="NCBI Taxonomy" id="817"/>
    <lineage>
        <taxon>Bacteria</taxon>
        <taxon>Pseudomonadati</taxon>
        <taxon>Bacteroidota</taxon>
        <taxon>Bacteroidia</taxon>
        <taxon>Bacteroidales</taxon>
        <taxon>Bacteroidaceae</taxon>
        <taxon>Bacteroides</taxon>
    </lineage>
</organism>
<proteinExistence type="predicted"/>
<dbReference type="Pfam" id="PF12675">
    <property type="entry name" value="DUF3795"/>
    <property type="match status" value="1"/>
</dbReference>
<dbReference type="Proteomes" id="UP000315444">
    <property type="component" value="Unassembled WGS sequence"/>
</dbReference>
<dbReference type="AlphaFoldDB" id="A0A5C6JJZ7"/>
<dbReference type="InterPro" id="IPR024227">
    <property type="entry name" value="DUF3795"/>
</dbReference>
<name>A0A5C6JJZ7_BACFG</name>
<protein>
    <submittedName>
        <fullName evidence="4">DUF3795 domain-containing protein</fullName>
    </submittedName>
</protein>
<evidence type="ECO:0000313" key="8">
    <source>
        <dbReference type="Proteomes" id="UP000479773"/>
    </source>
</evidence>
<dbReference type="EMBL" id="VOHV01000005">
    <property type="protein sequence ID" value="TWV40939.1"/>
    <property type="molecule type" value="Genomic_DNA"/>
</dbReference>